<dbReference type="RefSeq" id="WP_190044295.1">
    <property type="nucleotide sequence ID" value="NZ_BNBE01000004.1"/>
</dbReference>
<comment type="caution">
    <text evidence="2">The sequence shown here is derived from an EMBL/GenBank/DDBJ whole genome shotgun (WGS) entry which is preliminary data.</text>
</comment>
<dbReference type="EMBL" id="BNBE01000004">
    <property type="protein sequence ID" value="GHG23701.1"/>
    <property type="molecule type" value="Genomic_DNA"/>
</dbReference>
<sequence length="255" mass="27414">MLTTRHPRACAAVRGGGLAFALTLTGCTADTGAKATATPTEAPAVTVTPAPATTPADPQAAEKAAALKVFASMWAERAKVYAKADLKGTSLEKFATAGALGKIRFDLARMREAGTVVRSAPRQTAATVTSLDLAVEIPTAMLTSCVDMTTCEAYSTMRKEVIPLPIEQPMRYAAATVLEKWPTGWIVTIYTPTGSRRAEAGSRRGRAPGRSPRPGRARGRSRWRVLRGCRHVRRGVRRGRLAKWEKNDLGSFLSY</sequence>
<proteinExistence type="predicted"/>
<feature type="region of interest" description="Disordered" evidence="1">
    <location>
        <begin position="197"/>
        <end position="221"/>
    </location>
</feature>
<evidence type="ECO:0008006" key="4">
    <source>
        <dbReference type="Google" id="ProtNLM"/>
    </source>
</evidence>
<reference evidence="2" key="2">
    <citation type="submission" date="2020-09" db="EMBL/GenBank/DDBJ databases">
        <authorList>
            <person name="Sun Q."/>
            <person name="Ohkuma M."/>
        </authorList>
    </citation>
    <scope>NUCLEOTIDE SEQUENCE</scope>
    <source>
        <strain evidence="2">JCM 4122</strain>
    </source>
</reference>
<organism evidence="2 3">
    <name type="scientific">Streptomyces filamentosus</name>
    <name type="common">Streptomyces roseosporus</name>
    <dbReference type="NCBI Taxonomy" id="67294"/>
    <lineage>
        <taxon>Bacteria</taxon>
        <taxon>Bacillati</taxon>
        <taxon>Actinomycetota</taxon>
        <taxon>Actinomycetes</taxon>
        <taxon>Kitasatosporales</taxon>
        <taxon>Streptomycetaceae</taxon>
        <taxon>Streptomyces</taxon>
    </lineage>
</organism>
<accession>A0A919BWB8</accession>
<dbReference type="Proteomes" id="UP000632849">
    <property type="component" value="Unassembled WGS sequence"/>
</dbReference>
<protein>
    <recommendedName>
        <fullName evidence="4">Lipoprotein</fullName>
    </recommendedName>
</protein>
<reference evidence="2" key="1">
    <citation type="journal article" date="2014" name="Int. J. Syst. Evol. Microbiol.">
        <title>Complete genome sequence of Corynebacterium casei LMG S-19264T (=DSM 44701T), isolated from a smear-ripened cheese.</title>
        <authorList>
            <consortium name="US DOE Joint Genome Institute (JGI-PGF)"/>
            <person name="Walter F."/>
            <person name="Albersmeier A."/>
            <person name="Kalinowski J."/>
            <person name="Ruckert C."/>
        </authorList>
    </citation>
    <scope>NUCLEOTIDE SEQUENCE</scope>
    <source>
        <strain evidence="2">JCM 4122</strain>
    </source>
</reference>
<name>A0A919BWB8_STRFL</name>
<evidence type="ECO:0000313" key="3">
    <source>
        <dbReference type="Proteomes" id="UP000632849"/>
    </source>
</evidence>
<dbReference type="AlphaFoldDB" id="A0A919BWB8"/>
<evidence type="ECO:0000256" key="1">
    <source>
        <dbReference type="SAM" id="MobiDB-lite"/>
    </source>
</evidence>
<gene>
    <name evidence="2" type="ORF">GCM10017667_68930</name>
</gene>
<evidence type="ECO:0000313" key="2">
    <source>
        <dbReference type="EMBL" id="GHG23701.1"/>
    </source>
</evidence>
<keyword evidence="3" id="KW-1185">Reference proteome</keyword>
<dbReference type="PROSITE" id="PS51257">
    <property type="entry name" value="PROKAR_LIPOPROTEIN"/>
    <property type="match status" value="1"/>
</dbReference>
<feature type="compositionally biased region" description="Basic residues" evidence="1">
    <location>
        <begin position="203"/>
        <end position="221"/>
    </location>
</feature>